<dbReference type="Proteomes" id="UP000095300">
    <property type="component" value="Unassembled WGS sequence"/>
</dbReference>
<organism evidence="3 4">
    <name type="scientific">Stomoxys calcitrans</name>
    <name type="common">Stable fly</name>
    <name type="synonym">Conops calcitrans</name>
    <dbReference type="NCBI Taxonomy" id="35570"/>
    <lineage>
        <taxon>Eukaryota</taxon>
        <taxon>Metazoa</taxon>
        <taxon>Ecdysozoa</taxon>
        <taxon>Arthropoda</taxon>
        <taxon>Hexapoda</taxon>
        <taxon>Insecta</taxon>
        <taxon>Pterygota</taxon>
        <taxon>Neoptera</taxon>
        <taxon>Endopterygota</taxon>
        <taxon>Diptera</taxon>
        <taxon>Brachycera</taxon>
        <taxon>Muscomorpha</taxon>
        <taxon>Muscoidea</taxon>
        <taxon>Muscidae</taxon>
        <taxon>Stomoxys</taxon>
    </lineage>
</organism>
<gene>
    <name evidence="3" type="primary">106084698</name>
</gene>
<feature type="coiled-coil region" evidence="1">
    <location>
        <begin position="39"/>
        <end position="66"/>
    </location>
</feature>
<protein>
    <submittedName>
        <fullName evidence="3">Uncharacterized protein</fullName>
    </submittedName>
</protein>
<accession>A0A1I8PXC6</accession>
<keyword evidence="2" id="KW-0732">Signal</keyword>
<keyword evidence="1" id="KW-0175">Coiled coil</keyword>
<sequence>MPQGIFFISFFILMNFVCNSFANYEKSDTFVQFENMMMQHQLLAEMNEMKTLLRELNHRFEENESRVESPLTESPIFDIRYDVIPEKCFSGQLNQVSKVFNVPIFKAF</sequence>
<evidence type="ECO:0000313" key="4">
    <source>
        <dbReference type="Proteomes" id="UP000095300"/>
    </source>
</evidence>
<keyword evidence="4" id="KW-1185">Reference proteome</keyword>
<dbReference type="OrthoDB" id="6145874at2759"/>
<evidence type="ECO:0000313" key="3">
    <source>
        <dbReference type="EnsemblMetazoa" id="SCAU011972-PA"/>
    </source>
</evidence>
<reference evidence="3" key="1">
    <citation type="submission" date="2020-05" db="UniProtKB">
        <authorList>
            <consortium name="EnsemblMetazoa"/>
        </authorList>
    </citation>
    <scope>IDENTIFICATION</scope>
    <source>
        <strain evidence="3">USDA</strain>
    </source>
</reference>
<name>A0A1I8PXC6_STOCA</name>
<dbReference type="EnsemblMetazoa" id="SCAU011972-RA">
    <property type="protein sequence ID" value="SCAU011972-PA"/>
    <property type="gene ID" value="SCAU011972"/>
</dbReference>
<dbReference type="AlphaFoldDB" id="A0A1I8PXC6"/>
<evidence type="ECO:0000256" key="2">
    <source>
        <dbReference type="SAM" id="SignalP"/>
    </source>
</evidence>
<evidence type="ECO:0000256" key="1">
    <source>
        <dbReference type="SAM" id="Coils"/>
    </source>
</evidence>
<dbReference type="VEuPathDB" id="VectorBase:SCAU011972"/>
<feature type="signal peptide" evidence="2">
    <location>
        <begin position="1"/>
        <end position="22"/>
    </location>
</feature>
<feature type="chain" id="PRO_5009327408" evidence="2">
    <location>
        <begin position="23"/>
        <end position="108"/>
    </location>
</feature>
<proteinExistence type="predicted"/>